<protein>
    <recommendedName>
        <fullName evidence="3">Nuclear pore complex protein Nup85</fullName>
    </recommendedName>
</protein>
<keyword evidence="3" id="KW-0811">Translocation</keyword>
<dbReference type="InterPro" id="IPR029044">
    <property type="entry name" value="Nucleotide-diphossugar_trans"/>
</dbReference>
<keyword evidence="5" id="KW-1185">Reference proteome</keyword>
<comment type="similarity">
    <text evidence="3">Belongs to the nucleoporin Nup85 family.</text>
</comment>
<dbReference type="Gene3D" id="3.90.550.10">
    <property type="entry name" value="Spore Coat Polysaccharide Biosynthesis Protein SpsA, Chain A"/>
    <property type="match status" value="1"/>
</dbReference>
<dbReference type="Pfam" id="PF02348">
    <property type="entry name" value="CTP_transf_3"/>
    <property type="match status" value="1"/>
</dbReference>
<keyword evidence="3" id="KW-0813">Transport</keyword>
<gene>
    <name evidence="4" type="ORF">HID58_089393</name>
</gene>
<dbReference type="InterPro" id="IPR011502">
    <property type="entry name" value="Nucleoporin_Nup85"/>
</dbReference>
<sequence>MTSYYISFGGSVALEKLEKKYDLVVNIQGDEPLIEPEIIDGVVKALQVAPDAVSGKVNQVFPYMLHIGIYVLSISATTSNWMEFFVSHFLYLMPFAKPFSTKYPLPLLKKVDNEMRQVVLAVCSKDFGSLMVAHAMELWTAVSDEGEVLAHEEQQILGGINMEDLHRLDYAQPPQNNQLLLRSHECITGNMGKRVGEFLASVSLGSALLKVIAQQLLDSVGKRLSNKIL</sequence>
<keyword evidence="2" id="KW-0548">Nucleotidyltransferase</keyword>
<dbReference type="EMBL" id="JAGKQM010000019">
    <property type="protein sequence ID" value="KAH0861132.1"/>
    <property type="molecule type" value="Genomic_DNA"/>
</dbReference>
<evidence type="ECO:0000256" key="3">
    <source>
        <dbReference type="RuleBase" id="RU365073"/>
    </source>
</evidence>
<proteinExistence type="inferred from homology"/>
<dbReference type="PANTHER" id="PTHR42866:SF2">
    <property type="entry name" value="3-DEOXY-MANNO-OCTULOSONATE CYTIDYLYLTRANSFERASE, MITOCHONDRIAL"/>
    <property type="match status" value="1"/>
</dbReference>
<evidence type="ECO:0000313" key="5">
    <source>
        <dbReference type="Proteomes" id="UP000824890"/>
    </source>
</evidence>
<comment type="function">
    <text evidence="3">Functions as a component of the nuclear pore complex (NPC).</text>
</comment>
<keyword evidence="1" id="KW-0808">Transferase</keyword>
<feature type="non-terminal residue" evidence="4">
    <location>
        <position position="229"/>
    </location>
</feature>
<comment type="caution">
    <text evidence="4">The sequence shown here is derived from an EMBL/GenBank/DDBJ whole genome shotgun (WGS) entry which is preliminary data.</text>
</comment>
<name>A0ABQ7Y0L9_BRANA</name>
<reference evidence="4 5" key="1">
    <citation type="submission" date="2021-05" db="EMBL/GenBank/DDBJ databases">
        <title>Genome Assembly of Synthetic Allotetraploid Brassica napus Reveals Homoeologous Exchanges between Subgenomes.</title>
        <authorList>
            <person name="Davis J.T."/>
        </authorList>
    </citation>
    <scope>NUCLEOTIDE SEQUENCE [LARGE SCALE GENOMIC DNA]</scope>
    <source>
        <strain evidence="5">cv. Da-Ae</strain>
        <tissue evidence="4">Seedling</tissue>
    </source>
</reference>
<dbReference type="Pfam" id="PF07575">
    <property type="entry name" value="Nucleopor_Nup85"/>
    <property type="match status" value="1"/>
</dbReference>
<comment type="subcellular location">
    <subcellularLocation>
        <location evidence="3">Nucleus</location>
        <location evidence="3">Nuclear pore complex</location>
    </subcellularLocation>
</comment>
<keyword evidence="3" id="KW-0653">Protein transport</keyword>
<organism evidence="4 5">
    <name type="scientific">Brassica napus</name>
    <name type="common">Rape</name>
    <dbReference type="NCBI Taxonomy" id="3708"/>
    <lineage>
        <taxon>Eukaryota</taxon>
        <taxon>Viridiplantae</taxon>
        <taxon>Streptophyta</taxon>
        <taxon>Embryophyta</taxon>
        <taxon>Tracheophyta</taxon>
        <taxon>Spermatophyta</taxon>
        <taxon>Magnoliopsida</taxon>
        <taxon>eudicotyledons</taxon>
        <taxon>Gunneridae</taxon>
        <taxon>Pentapetalae</taxon>
        <taxon>rosids</taxon>
        <taxon>malvids</taxon>
        <taxon>Brassicales</taxon>
        <taxon>Brassicaceae</taxon>
        <taxon>Brassiceae</taxon>
        <taxon>Brassica</taxon>
    </lineage>
</organism>
<dbReference type="Proteomes" id="UP000824890">
    <property type="component" value="Unassembled WGS sequence"/>
</dbReference>
<evidence type="ECO:0000313" key="4">
    <source>
        <dbReference type="EMBL" id="KAH0861132.1"/>
    </source>
</evidence>
<dbReference type="SUPFAM" id="SSF53448">
    <property type="entry name" value="Nucleotide-diphospho-sugar transferases"/>
    <property type="match status" value="1"/>
</dbReference>
<dbReference type="InterPro" id="IPR003329">
    <property type="entry name" value="Cytidylyl_trans"/>
</dbReference>
<evidence type="ECO:0000256" key="2">
    <source>
        <dbReference type="ARBA" id="ARBA00022695"/>
    </source>
</evidence>
<keyword evidence="3" id="KW-0906">Nuclear pore complex</keyword>
<dbReference type="PANTHER" id="PTHR42866">
    <property type="entry name" value="3-DEOXY-MANNO-OCTULOSONATE CYTIDYLYLTRANSFERASE"/>
    <property type="match status" value="1"/>
</dbReference>
<keyword evidence="3" id="KW-0472">Membrane</keyword>
<keyword evidence="3" id="KW-0539">Nucleus</keyword>
<evidence type="ECO:0000256" key="1">
    <source>
        <dbReference type="ARBA" id="ARBA00022679"/>
    </source>
</evidence>
<accession>A0ABQ7Y0L9</accession>
<keyword evidence="3" id="KW-0509">mRNA transport</keyword>
<comment type="subunit">
    <text evidence="3">Component of the nuclear pore complex (NPC).</text>
</comment>